<sequence>MSHATAIDSEPIRAEPVRGGWGRLLAALYLLYAPAIALMALFTSAPTERTACLLTATIVIGACVPVYALCELVRRRV</sequence>
<dbReference type="AlphaFoldDB" id="A0A936Z1H2"/>
<accession>A0A936Z1H2</accession>
<keyword evidence="1" id="KW-1133">Transmembrane helix</keyword>
<organism evidence="2 3">
    <name type="scientific">Ramlibacter monticola</name>
    <dbReference type="NCBI Taxonomy" id="1926872"/>
    <lineage>
        <taxon>Bacteria</taxon>
        <taxon>Pseudomonadati</taxon>
        <taxon>Pseudomonadota</taxon>
        <taxon>Betaproteobacteria</taxon>
        <taxon>Burkholderiales</taxon>
        <taxon>Comamonadaceae</taxon>
        <taxon>Ramlibacter</taxon>
    </lineage>
</organism>
<gene>
    <name evidence="2" type="ORF">JJ685_15820</name>
</gene>
<dbReference type="Proteomes" id="UP000599109">
    <property type="component" value="Unassembled WGS sequence"/>
</dbReference>
<feature type="transmembrane region" description="Helical" evidence="1">
    <location>
        <begin position="54"/>
        <end position="73"/>
    </location>
</feature>
<dbReference type="RefSeq" id="WP_201675224.1">
    <property type="nucleotide sequence ID" value="NZ_JAEQNE010000003.1"/>
</dbReference>
<name>A0A936Z1H2_9BURK</name>
<evidence type="ECO:0000313" key="2">
    <source>
        <dbReference type="EMBL" id="MBL0392607.1"/>
    </source>
</evidence>
<evidence type="ECO:0000256" key="1">
    <source>
        <dbReference type="SAM" id="Phobius"/>
    </source>
</evidence>
<reference evidence="2 3" key="1">
    <citation type="journal article" date="2017" name="Int. J. Syst. Evol. Microbiol.">
        <title>Ramlibacter monticola sp. nov., isolated from forest soil.</title>
        <authorList>
            <person name="Chaudhary D.K."/>
            <person name="Kim J."/>
        </authorList>
    </citation>
    <scope>NUCLEOTIDE SEQUENCE [LARGE SCALE GENOMIC DNA]</scope>
    <source>
        <strain evidence="2 3">KACC 19175</strain>
    </source>
</reference>
<proteinExistence type="predicted"/>
<evidence type="ECO:0000313" key="3">
    <source>
        <dbReference type="Proteomes" id="UP000599109"/>
    </source>
</evidence>
<protein>
    <submittedName>
        <fullName evidence="2">Uncharacterized protein</fullName>
    </submittedName>
</protein>
<keyword evidence="3" id="KW-1185">Reference proteome</keyword>
<feature type="transmembrane region" description="Helical" evidence="1">
    <location>
        <begin position="21"/>
        <end position="42"/>
    </location>
</feature>
<keyword evidence="1" id="KW-0812">Transmembrane</keyword>
<comment type="caution">
    <text evidence="2">The sequence shown here is derived from an EMBL/GenBank/DDBJ whole genome shotgun (WGS) entry which is preliminary data.</text>
</comment>
<dbReference type="EMBL" id="JAEQNE010000003">
    <property type="protein sequence ID" value="MBL0392607.1"/>
    <property type="molecule type" value="Genomic_DNA"/>
</dbReference>
<keyword evidence="1" id="KW-0472">Membrane</keyword>